<evidence type="ECO:0000313" key="10">
    <source>
        <dbReference type="Proteomes" id="UP000004947"/>
    </source>
</evidence>
<accession>A6DTF5</accession>
<evidence type="ECO:0000256" key="4">
    <source>
        <dbReference type="ARBA" id="ARBA00022801"/>
    </source>
</evidence>
<evidence type="ECO:0000259" key="8">
    <source>
        <dbReference type="Pfam" id="PF03167"/>
    </source>
</evidence>
<keyword evidence="10" id="KW-1185">Reference proteome</keyword>
<dbReference type="GO" id="GO:0097506">
    <property type="term" value="F:deaminated base DNA N-glycosylase activity"/>
    <property type="evidence" value="ECO:0007669"/>
    <property type="project" value="UniProtKB-ARBA"/>
</dbReference>
<dbReference type="GO" id="GO:0006281">
    <property type="term" value="P:DNA repair"/>
    <property type="evidence" value="ECO:0007669"/>
    <property type="project" value="UniProtKB-KW"/>
</dbReference>
<dbReference type="STRING" id="313628.LNTAR_09981"/>
<keyword evidence="6" id="KW-0411">Iron-sulfur</keyword>
<dbReference type="Pfam" id="PF03167">
    <property type="entry name" value="UDG"/>
    <property type="match status" value="1"/>
</dbReference>
<evidence type="ECO:0000256" key="6">
    <source>
        <dbReference type="ARBA" id="ARBA00023014"/>
    </source>
</evidence>
<dbReference type="PANTHER" id="PTHR33693:SF1">
    <property type="entry name" value="TYPE-4 URACIL-DNA GLYCOSYLASE"/>
    <property type="match status" value="1"/>
</dbReference>
<comment type="caution">
    <text evidence="9">The sequence shown here is derived from an EMBL/GenBank/DDBJ whole genome shotgun (WGS) entry which is preliminary data.</text>
</comment>
<dbReference type="PANTHER" id="PTHR33693">
    <property type="entry name" value="TYPE-5 URACIL-DNA GLYCOSYLASE"/>
    <property type="match status" value="1"/>
</dbReference>
<evidence type="ECO:0000256" key="2">
    <source>
        <dbReference type="ARBA" id="ARBA00022723"/>
    </source>
</evidence>
<sequence>MKIIEALEEALKNESRSGDKNFDLSHEQLNDFFYFQAEVPLTFPNCEKLSDEELPCEEATAEVKAKTNVKTHSVPPVLQEKLELKAPNEVPIRKLGINKEAEETQVEVAIEEKIDLSSLPLDDLRSKALSCKKCLLSFNDPAETNQAKVMFVLDASLIKGDLQDPFAGPTGDFFKKILSAMKLDMKDVYIANIHRCPRSSELKEQSAAILQQMKLIKPQACVVCSPSIIRAISEYESINQCRGKWINWDGVKIMPSYSPAFLMRSENVYGKVKKKEAWSDLQLVMKELT</sequence>
<dbReference type="Gene3D" id="3.40.470.10">
    <property type="entry name" value="Uracil-DNA glycosylase-like domain"/>
    <property type="match status" value="1"/>
</dbReference>
<dbReference type="InterPro" id="IPR005122">
    <property type="entry name" value="Uracil-DNA_glycosylase-like"/>
</dbReference>
<proteinExistence type="predicted"/>
<keyword evidence="1" id="KW-0004">4Fe-4S</keyword>
<keyword evidence="2" id="KW-0479">Metal-binding</keyword>
<evidence type="ECO:0000256" key="7">
    <source>
        <dbReference type="ARBA" id="ARBA00023204"/>
    </source>
</evidence>
<dbReference type="eggNOG" id="COG1573">
    <property type="taxonomic scope" value="Bacteria"/>
</dbReference>
<name>A6DTF5_9BACT</name>
<keyword evidence="5" id="KW-0408">Iron</keyword>
<protein>
    <submittedName>
        <fullName evidence="9">Phage SPO1 DNA polymerase-related protein</fullName>
    </submittedName>
</protein>
<dbReference type="AlphaFoldDB" id="A6DTF5"/>
<dbReference type="EMBL" id="ABCK01000037">
    <property type="protein sequence ID" value="EDM25059.1"/>
    <property type="molecule type" value="Genomic_DNA"/>
</dbReference>
<keyword evidence="3" id="KW-0227">DNA damage</keyword>
<evidence type="ECO:0000313" key="9">
    <source>
        <dbReference type="EMBL" id="EDM25059.1"/>
    </source>
</evidence>
<keyword evidence="4" id="KW-0378">Hydrolase</keyword>
<feature type="domain" description="Uracil-DNA glycosylase-like" evidence="8">
    <location>
        <begin position="159"/>
        <end position="282"/>
    </location>
</feature>
<dbReference type="SUPFAM" id="SSF52141">
    <property type="entry name" value="Uracil-DNA glycosylase-like"/>
    <property type="match status" value="1"/>
</dbReference>
<keyword evidence="7" id="KW-0234">DNA repair</keyword>
<dbReference type="InterPro" id="IPR036895">
    <property type="entry name" value="Uracil-DNA_glycosylase-like_sf"/>
</dbReference>
<dbReference type="GO" id="GO:0051539">
    <property type="term" value="F:4 iron, 4 sulfur cluster binding"/>
    <property type="evidence" value="ECO:0007669"/>
    <property type="project" value="UniProtKB-KW"/>
</dbReference>
<gene>
    <name evidence="9" type="ORF">LNTAR_09981</name>
</gene>
<dbReference type="GO" id="GO:0046872">
    <property type="term" value="F:metal ion binding"/>
    <property type="evidence" value="ECO:0007669"/>
    <property type="project" value="UniProtKB-KW"/>
</dbReference>
<evidence type="ECO:0000256" key="3">
    <source>
        <dbReference type="ARBA" id="ARBA00022763"/>
    </source>
</evidence>
<dbReference type="RefSeq" id="WP_007281104.1">
    <property type="nucleotide sequence ID" value="NZ_ABCK01000037.1"/>
</dbReference>
<dbReference type="Proteomes" id="UP000004947">
    <property type="component" value="Unassembled WGS sequence"/>
</dbReference>
<evidence type="ECO:0000256" key="5">
    <source>
        <dbReference type="ARBA" id="ARBA00023004"/>
    </source>
</evidence>
<reference evidence="9 10" key="1">
    <citation type="journal article" date="2010" name="J. Bacteriol.">
        <title>Genome sequence of Lentisphaera araneosa HTCC2155T, the type species of the order Lentisphaerales in the phylum Lentisphaerae.</title>
        <authorList>
            <person name="Thrash J.C."/>
            <person name="Cho J.C."/>
            <person name="Vergin K.L."/>
            <person name="Morris R.M."/>
            <person name="Giovannoni S.J."/>
        </authorList>
    </citation>
    <scope>NUCLEOTIDE SEQUENCE [LARGE SCALE GENOMIC DNA]</scope>
    <source>
        <strain evidence="9 10">HTCC2155</strain>
    </source>
</reference>
<organism evidence="9 10">
    <name type="scientific">Lentisphaera araneosa HTCC2155</name>
    <dbReference type="NCBI Taxonomy" id="313628"/>
    <lineage>
        <taxon>Bacteria</taxon>
        <taxon>Pseudomonadati</taxon>
        <taxon>Lentisphaerota</taxon>
        <taxon>Lentisphaeria</taxon>
        <taxon>Lentisphaerales</taxon>
        <taxon>Lentisphaeraceae</taxon>
        <taxon>Lentisphaera</taxon>
    </lineage>
</organism>
<dbReference type="OrthoDB" id="5290748at2"/>
<dbReference type="InterPro" id="IPR051536">
    <property type="entry name" value="UDG_Type-4/5"/>
</dbReference>
<evidence type="ECO:0000256" key="1">
    <source>
        <dbReference type="ARBA" id="ARBA00022485"/>
    </source>
</evidence>